<gene>
    <name evidence="3" type="ORF">BDW59DRAFT_147701</name>
</gene>
<comment type="caution">
    <text evidence="3">The sequence shown here is derived from an EMBL/GenBank/DDBJ whole genome shotgun (WGS) entry which is preliminary data.</text>
</comment>
<evidence type="ECO:0000313" key="3">
    <source>
        <dbReference type="EMBL" id="KAL2824247.1"/>
    </source>
</evidence>
<organism evidence="3 4">
    <name type="scientific">Aspergillus cavernicola</name>
    <dbReference type="NCBI Taxonomy" id="176166"/>
    <lineage>
        <taxon>Eukaryota</taxon>
        <taxon>Fungi</taxon>
        <taxon>Dikarya</taxon>
        <taxon>Ascomycota</taxon>
        <taxon>Pezizomycotina</taxon>
        <taxon>Eurotiomycetes</taxon>
        <taxon>Eurotiomycetidae</taxon>
        <taxon>Eurotiales</taxon>
        <taxon>Aspergillaceae</taxon>
        <taxon>Aspergillus</taxon>
        <taxon>Aspergillus subgen. Nidulantes</taxon>
    </lineage>
</organism>
<evidence type="ECO:0000256" key="1">
    <source>
        <dbReference type="SAM" id="SignalP"/>
    </source>
</evidence>
<feature type="signal peptide" evidence="1">
    <location>
        <begin position="1"/>
        <end position="20"/>
    </location>
</feature>
<sequence>MHRPSIVFALTGAALAAAQGFSSECTDISLNDYWLVATCPTGSGEEITSSVFLAHKISNNNGNLEWTEDGEYGQSCEDCTLDGASLNCGCIINSRPSLQDTTLNLEEHIANYEGHLLSNQTGAITTIPANSDIPVPSDFAVQLRVSTLNNTCENSGGTLSLNNPTDCFYLNIGVDIIWLAGISSTNEGWEIVAFEDQECTGDPVYTFTEENDDECAFFVPGARAFSVTPLWNADY</sequence>
<dbReference type="SMART" id="SM01111">
    <property type="entry name" value="CVNH"/>
    <property type="match status" value="1"/>
</dbReference>
<dbReference type="InterPro" id="IPR011058">
    <property type="entry name" value="Cyanovirin-N"/>
</dbReference>
<dbReference type="Gene3D" id="2.30.60.10">
    <property type="entry name" value="Cyanovirin-N"/>
    <property type="match status" value="1"/>
</dbReference>
<dbReference type="InterPro" id="IPR036673">
    <property type="entry name" value="Cyanovirin-N_sf"/>
</dbReference>
<evidence type="ECO:0000313" key="4">
    <source>
        <dbReference type="Proteomes" id="UP001610335"/>
    </source>
</evidence>
<dbReference type="Proteomes" id="UP001610335">
    <property type="component" value="Unassembled WGS sequence"/>
</dbReference>
<evidence type="ECO:0000259" key="2">
    <source>
        <dbReference type="SMART" id="SM01111"/>
    </source>
</evidence>
<protein>
    <submittedName>
        <fullName evidence="3">Cyanovirin-N</fullName>
    </submittedName>
</protein>
<feature type="chain" id="PRO_5045241831" evidence="1">
    <location>
        <begin position="21"/>
        <end position="235"/>
    </location>
</feature>
<dbReference type="EMBL" id="JBFXLS010000045">
    <property type="protein sequence ID" value="KAL2824247.1"/>
    <property type="molecule type" value="Genomic_DNA"/>
</dbReference>
<dbReference type="Pfam" id="PF08881">
    <property type="entry name" value="CVNH"/>
    <property type="match status" value="1"/>
</dbReference>
<feature type="domain" description="Cyanovirin-N" evidence="2">
    <location>
        <begin position="20"/>
        <end position="118"/>
    </location>
</feature>
<keyword evidence="4" id="KW-1185">Reference proteome</keyword>
<name>A0ABR4IBA7_9EURO</name>
<proteinExistence type="predicted"/>
<keyword evidence="1" id="KW-0732">Signal</keyword>
<accession>A0ABR4IBA7</accession>
<dbReference type="SUPFAM" id="SSF51322">
    <property type="entry name" value="Cyanovirin-N"/>
    <property type="match status" value="1"/>
</dbReference>
<reference evidence="3 4" key="1">
    <citation type="submission" date="2024-07" db="EMBL/GenBank/DDBJ databases">
        <title>Section-level genome sequencing and comparative genomics of Aspergillus sections Usti and Cavernicolus.</title>
        <authorList>
            <consortium name="Lawrence Berkeley National Laboratory"/>
            <person name="Nybo J.L."/>
            <person name="Vesth T.C."/>
            <person name="Theobald S."/>
            <person name="Frisvad J.C."/>
            <person name="Larsen T.O."/>
            <person name="Kjaerboelling I."/>
            <person name="Rothschild-Mancinelli K."/>
            <person name="Lyhne E.K."/>
            <person name="Kogle M.E."/>
            <person name="Barry K."/>
            <person name="Clum A."/>
            <person name="Na H."/>
            <person name="Ledsgaard L."/>
            <person name="Lin J."/>
            <person name="Lipzen A."/>
            <person name="Kuo A."/>
            <person name="Riley R."/>
            <person name="Mondo S."/>
            <person name="LaButti K."/>
            <person name="Haridas S."/>
            <person name="Pangalinan J."/>
            <person name="Salamov A.A."/>
            <person name="Simmons B.A."/>
            <person name="Magnuson J.K."/>
            <person name="Chen J."/>
            <person name="Drula E."/>
            <person name="Henrissat B."/>
            <person name="Wiebenga A."/>
            <person name="Lubbers R.J."/>
            <person name="Gomes A.C."/>
            <person name="Makela M.R."/>
            <person name="Stajich J."/>
            <person name="Grigoriev I.V."/>
            <person name="Mortensen U.H."/>
            <person name="De vries R.P."/>
            <person name="Baker S.E."/>
            <person name="Andersen M.R."/>
        </authorList>
    </citation>
    <scope>NUCLEOTIDE SEQUENCE [LARGE SCALE GENOMIC DNA]</scope>
    <source>
        <strain evidence="3 4">CBS 600.67</strain>
    </source>
</reference>